<feature type="transmembrane region" description="Helical" evidence="3">
    <location>
        <begin position="35"/>
        <end position="53"/>
    </location>
</feature>
<dbReference type="Pfam" id="PF13432">
    <property type="entry name" value="TPR_16"/>
    <property type="match status" value="1"/>
</dbReference>
<keyword evidence="3" id="KW-0812">Transmembrane</keyword>
<evidence type="ECO:0000256" key="1">
    <source>
        <dbReference type="PROSITE-ProRule" id="PRU00339"/>
    </source>
</evidence>
<evidence type="ECO:0000256" key="3">
    <source>
        <dbReference type="SAM" id="Phobius"/>
    </source>
</evidence>
<reference evidence="4" key="2">
    <citation type="submission" date="2020-09" db="EMBL/GenBank/DDBJ databases">
        <authorList>
            <person name="Sun Q."/>
            <person name="Zhou Y."/>
        </authorList>
    </citation>
    <scope>NUCLEOTIDE SEQUENCE</scope>
    <source>
        <strain evidence="4">CGMCC 4.7110</strain>
    </source>
</reference>
<dbReference type="AlphaFoldDB" id="A0A917UI20"/>
<dbReference type="SMART" id="SM00028">
    <property type="entry name" value="TPR"/>
    <property type="match status" value="5"/>
</dbReference>
<dbReference type="SUPFAM" id="SSF48452">
    <property type="entry name" value="TPR-like"/>
    <property type="match status" value="2"/>
</dbReference>
<accession>A0A917UI20</accession>
<evidence type="ECO:0008006" key="6">
    <source>
        <dbReference type="Google" id="ProtNLM"/>
    </source>
</evidence>
<name>A0A917UI20_9ACTN</name>
<feature type="repeat" description="TPR" evidence="1">
    <location>
        <begin position="265"/>
        <end position="298"/>
    </location>
</feature>
<gene>
    <name evidence="4" type="ORF">GCM10011578_007800</name>
</gene>
<comment type="caution">
    <text evidence="4">The sequence shown here is derived from an EMBL/GenBank/DDBJ whole genome shotgun (WGS) entry which is preliminary data.</text>
</comment>
<evidence type="ECO:0000256" key="2">
    <source>
        <dbReference type="SAM" id="MobiDB-lite"/>
    </source>
</evidence>
<dbReference type="EMBL" id="BMML01000002">
    <property type="protein sequence ID" value="GGM90418.1"/>
    <property type="molecule type" value="Genomic_DNA"/>
</dbReference>
<keyword evidence="3" id="KW-1133">Transmembrane helix</keyword>
<proteinExistence type="predicted"/>
<dbReference type="Proteomes" id="UP000653411">
    <property type="component" value="Unassembled WGS sequence"/>
</dbReference>
<dbReference type="PANTHER" id="PTHR12558">
    <property type="entry name" value="CELL DIVISION CYCLE 16,23,27"/>
    <property type="match status" value="1"/>
</dbReference>
<sequence length="500" mass="53595">MSDMCALDNRPSPPATSLLPEPAPPRRRGRVLRRLLVVALTGGVAAGGALMFWPHERHRTAPAPAPGSRAQAAARAAVLAAAQTAVVNGLPATLPDLGTLIGAREARVREQPKDASAWAVLGAAYVERAHRTADTSDYPRAERALQTSLKVAGRNNTEALGGLAGLAVARRDFPAAKRFGEEALKTAPKRWSAYPVLIDAYNGLGDYKAARSALDRLTALKVGADVKPAVMARASAVYRDRGWREDAVAQVTDAAAAARTPAEQAAYLCQAGQLAWERGDREDALRHFRAAERLDPDQPAARAGEGRALAALGRTQEALTAYQGALAHRPTPQVALELAELYESLGMGQQAESQYALMRTQVRRELAAGVDDDLVIGQYEADHGDVQEAVERLTAEWERQPGIEVADSLGWALHRAGDDKEALRYASVATDSTKGGGVRSALYAFHRGMIERDLDLEAPARRHLQDALRINPYFSPLQTPAARTALTALGDQPPNEELPG</sequence>
<feature type="region of interest" description="Disordered" evidence="2">
    <location>
        <begin position="1"/>
        <end position="26"/>
    </location>
</feature>
<dbReference type="PROSITE" id="PS50005">
    <property type="entry name" value="TPR"/>
    <property type="match status" value="1"/>
</dbReference>
<dbReference type="InterPro" id="IPR011990">
    <property type="entry name" value="TPR-like_helical_dom_sf"/>
</dbReference>
<evidence type="ECO:0000313" key="5">
    <source>
        <dbReference type="Proteomes" id="UP000653411"/>
    </source>
</evidence>
<dbReference type="PANTHER" id="PTHR12558:SF13">
    <property type="entry name" value="CELL DIVISION CYCLE PROTEIN 27 HOMOLOG"/>
    <property type="match status" value="1"/>
</dbReference>
<dbReference type="Gene3D" id="1.25.40.10">
    <property type="entry name" value="Tetratricopeptide repeat domain"/>
    <property type="match status" value="2"/>
</dbReference>
<protein>
    <recommendedName>
        <fullName evidence="6">Tetratricopeptide repeat protein</fullName>
    </recommendedName>
</protein>
<keyword evidence="5" id="KW-1185">Reference proteome</keyword>
<keyword evidence="3" id="KW-0472">Membrane</keyword>
<organism evidence="4 5">
    <name type="scientific">Streptomyces fuscichromogenes</name>
    <dbReference type="NCBI Taxonomy" id="1324013"/>
    <lineage>
        <taxon>Bacteria</taxon>
        <taxon>Bacillati</taxon>
        <taxon>Actinomycetota</taxon>
        <taxon>Actinomycetes</taxon>
        <taxon>Kitasatosporales</taxon>
        <taxon>Streptomycetaceae</taxon>
        <taxon>Streptomyces</taxon>
    </lineage>
</organism>
<dbReference type="InterPro" id="IPR019734">
    <property type="entry name" value="TPR_rpt"/>
</dbReference>
<evidence type="ECO:0000313" key="4">
    <source>
        <dbReference type="EMBL" id="GGM90418.1"/>
    </source>
</evidence>
<reference evidence="4" key="1">
    <citation type="journal article" date="2014" name="Int. J. Syst. Evol. Microbiol.">
        <title>Complete genome sequence of Corynebacterium casei LMG S-19264T (=DSM 44701T), isolated from a smear-ripened cheese.</title>
        <authorList>
            <consortium name="US DOE Joint Genome Institute (JGI-PGF)"/>
            <person name="Walter F."/>
            <person name="Albersmeier A."/>
            <person name="Kalinowski J."/>
            <person name="Ruckert C."/>
        </authorList>
    </citation>
    <scope>NUCLEOTIDE SEQUENCE</scope>
    <source>
        <strain evidence="4">CGMCC 4.7110</strain>
    </source>
</reference>
<keyword evidence="1" id="KW-0802">TPR repeat</keyword>